<accession>A0AAP9REU6</accession>
<evidence type="ECO:0000313" key="2">
    <source>
        <dbReference type="EMBL" id="QMW91383.1"/>
    </source>
</evidence>
<keyword evidence="1" id="KW-1133">Transmembrane helix</keyword>
<evidence type="ECO:0000313" key="3">
    <source>
        <dbReference type="Proteomes" id="UP000515243"/>
    </source>
</evidence>
<feature type="transmembrane region" description="Helical" evidence="1">
    <location>
        <begin position="54"/>
        <end position="74"/>
    </location>
</feature>
<keyword evidence="1" id="KW-0472">Membrane</keyword>
<organism evidence="2 3">
    <name type="scientific">Clostridium butyricum</name>
    <dbReference type="NCBI Taxonomy" id="1492"/>
    <lineage>
        <taxon>Bacteria</taxon>
        <taxon>Bacillati</taxon>
        <taxon>Bacillota</taxon>
        <taxon>Clostridia</taxon>
        <taxon>Eubacteriales</taxon>
        <taxon>Clostridiaceae</taxon>
        <taxon>Clostridium</taxon>
    </lineage>
</organism>
<sequence length="219" mass="25263">MGNLKEWVKKHIIASIILSFVIIFLPVFLIHILYSIEMPCKFFMAKWSAGELLQFYGSLLSFGGTVLLGGLALWQNQQLAIKNQKFNELINNQQKQMNIPRFNITSSMGSNGTFANWYIHLKNVSENIANGLIVSSFSVHDKERQLIYSKEKCKISNNALLSGEEAKIEFENTALHGDYLVVRFMIDFEDKYNESHRYEVKAEILNQKSPDRFNFILIE</sequence>
<dbReference type="GeneID" id="92944607"/>
<reference evidence="2 3" key="1">
    <citation type="submission" date="2019-05" db="EMBL/GenBank/DDBJ databases">
        <authorList>
            <person name="Schori C."/>
            <person name="Ahrens C."/>
        </authorList>
    </citation>
    <scope>NUCLEOTIDE SEQUENCE [LARGE SCALE GENOMIC DNA]</scope>
    <source>
        <strain evidence="2 3">DSM 10702</strain>
    </source>
</reference>
<proteinExistence type="predicted"/>
<name>A0AAP9REU6_CLOBU</name>
<dbReference type="Proteomes" id="UP000515243">
    <property type="component" value="Chromosome 1"/>
</dbReference>
<feature type="transmembrane region" description="Helical" evidence="1">
    <location>
        <begin position="12"/>
        <end position="34"/>
    </location>
</feature>
<dbReference type="RefSeq" id="WP_035763465.1">
    <property type="nucleotide sequence ID" value="NZ_AP019716.1"/>
</dbReference>
<dbReference type="EMBL" id="CP040626">
    <property type="protein sequence ID" value="QMW91383.1"/>
    <property type="molecule type" value="Genomic_DNA"/>
</dbReference>
<evidence type="ECO:0000256" key="1">
    <source>
        <dbReference type="SAM" id="Phobius"/>
    </source>
</evidence>
<protein>
    <submittedName>
        <fullName evidence="2">Uncharacterized protein</fullName>
    </submittedName>
</protein>
<keyword evidence="1" id="KW-0812">Transmembrane</keyword>
<dbReference type="AlphaFoldDB" id="A0AAP9REU6"/>
<gene>
    <name evidence="2" type="ORF">FF104_10550</name>
</gene>